<reference evidence="1" key="2">
    <citation type="journal article" date="2015" name="Data Brief">
        <title>Shoot transcriptome of the giant reed, Arundo donax.</title>
        <authorList>
            <person name="Barrero R.A."/>
            <person name="Guerrero F.D."/>
            <person name="Moolhuijzen P."/>
            <person name="Goolsby J.A."/>
            <person name="Tidwell J."/>
            <person name="Bellgard S.E."/>
            <person name="Bellgard M.I."/>
        </authorList>
    </citation>
    <scope>NUCLEOTIDE SEQUENCE</scope>
    <source>
        <tissue evidence="1">Shoot tissue taken approximately 20 cm above the soil surface</tissue>
    </source>
</reference>
<name>A0A0A8Y7L8_ARUDO</name>
<organism evidence="1">
    <name type="scientific">Arundo donax</name>
    <name type="common">Giant reed</name>
    <name type="synonym">Donax arundinaceus</name>
    <dbReference type="NCBI Taxonomy" id="35708"/>
    <lineage>
        <taxon>Eukaryota</taxon>
        <taxon>Viridiplantae</taxon>
        <taxon>Streptophyta</taxon>
        <taxon>Embryophyta</taxon>
        <taxon>Tracheophyta</taxon>
        <taxon>Spermatophyta</taxon>
        <taxon>Magnoliopsida</taxon>
        <taxon>Liliopsida</taxon>
        <taxon>Poales</taxon>
        <taxon>Poaceae</taxon>
        <taxon>PACMAD clade</taxon>
        <taxon>Arundinoideae</taxon>
        <taxon>Arundineae</taxon>
        <taxon>Arundo</taxon>
    </lineage>
</organism>
<dbReference type="AlphaFoldDB" id="A0A0A8Y7L8"/>
<accession>A0A0A8Y7L8</accession>
<proteinExistence type="predicted"/>
<evidence type="ECO:0000313" key="1">
    <source>
        <dbReference type="EMBL" id="JAD22136.1"/>
    </source>
</evidence>
<dbReference type="EMBL" id="GBRH01275759">
    <property type="protein sequence ID" value="JAD22136.1"/>
    <property type="molecule type" value="Transcribed_RNA"/>
</dbReference>
<protein>
    <submittedName>
        <fullName evidence="1">Uncharacterized protein</fullName>
    </submittedName>
</protein>
<reference evidence="1" key="1">
    <citation type="submission" date="2014-09" db="EMBL/GenBank/DDBJ databases">
        <authorList>
            <person name="Magalhaes I.L.F."/>
            <person name="Oliveira U."/>
            <person name="Santos F.R."/>
            <person name="Vidigal T.H.D.A."/>
            <person name="Brescovit A.D."/>
            <person name="Santos A.J."/>
        </authorList>
    </citation>
    <scope>NUCLEOTIDE SEQUENCE</scope>
    <source>
        <tissue evidence="1">Shoot tissue taken approximately 20 cm above the soil surface</tissue>
    </source>
</reference>
<sequence length="146" mass="15419">MARFMELQSPFLCMELLLLLTALTFLAGVGRIWPPRKSYAALPSQSSLLQPWPPPDLLPADGGSSAAAATRFDLEFVGIVRVVTAAKSPPPAAAFNLDTAVVLCVWTATDVTGSEGMASSLLHHALLSTMPVIPGTLTLVQPQPQP</sequence>